<feature type="region of interest" description="Disordered" evidence="1">
    <location>
        <begin position="578"/>
        <end position="636"/>
    </location>
</feature>
<protein>
    <submittedName>
        <fullName evidence="3">PQQ-dependent sugar dehydrogenase</fullName>
    </submittedName>
</protein>
<dbReference type="InterPro" id="IPR006311">
    <property type="entry name" value="TAT_signal"/>
</dbReference>
<dbReference type="InterPro" id="IPR011041">
    <property type="entry name" value="Quinoprot_gluc/sorb_DH_b-prop"/>
</dbReference>
<dbReference type="AlphaFoldDB" id="A0ABD5Q7M2"/>
<feature type="compositionally biased region" description="Polar residues" evidence="1">
    <location>
        <begin position="354"/>
        <end position="372"/>
    </location>
</feature>
<dbReference type="EMBL" id="JBHSHT010000002">
    <property type="protein sequence ID" value="MFC4826221.1"/>
    <property type="molecule type" value="Genomic_DNA"/>
</dbReference>
<feature type="compositionally biased region" description="Low complexity" evidence="1">
    <location>
        <begin position="610"/>
        <end position="636"/>
    </location>
</feature>
<feature type="compositionally biased region" description="Low complexity" evidence="1">
    <location>
        <begin position="581"/>
        <end position="595"/>
    </location>
</feature>
<sequence>MSDEKSDTTDEQADENKQTEANGMTPSRRNVLQGVAAGTAAGFVGLAGAQQTTTQQDGEQQGFFQEGTQVGTEMVANGQLTAPTDYAVAGGPNNREFVTDQTGQVYAITEDGLSDEPFMDITDRMVELGTFYGLYADAQQNYDERGLLGIDFHPNFAENRKFYLHYSAPPTDELRTINWDHIEVVSEFQATEDFGSGNPDSERQLLRIPSPQYNHDAGPMAFGPDGYLYVPMGDGGGANDNMYGHVPDWYDRNTGGNGQDIVHNLLGDVLRIDVDSQGEDTPYGVPEDNPFAGEAPGRDEIYAYGFRNPFGISFDSDGNMFVADAGQNLWEEADVVEKGGNYGWNVKEGTHCFSTEQPSDPSAITDCPSNAPDQPFGGAPLQDPIVEFPHEYRGDWVGITVIGGHRYEQSTISGLQGKYVYGIWTEDPTREEPAGRVLTAEPPQNFGQGGQTQTTANQTEAGNQTTTQEGALQDETTTANETTTVEPAETENVEKAPAEEGTPGDVTTTPGGGEEDVPPQGPQVVPRDELWTMRELVFDGEFNWFVRQFGRDADGEILVLVSKRGIPEGDTGAVLRLVPSGQGDQAGQQTTQAGETTEDGGGNRTIGKDPAGTETPGAEETTTVDTDETTTAAQDR</sequence>
<dbReference type="NCBIfam" id="TIGR01409">
    <property type="entry name" value="TAT_signal_seq"/>
    <property type="match status" value="1"/>
</dbReference>
<dbReference type="Proteomes" id="UP001595945">
    <property type="component" value="Unassembled WGS sequence"/>
</dbReference>
<dbReference type="SUPFAM" id="SSF50952">
    <property type="entry name" value="Soluble quinoprotein glucose dehydrogenase"/>
    <property type="match status" value="1"/>
</dbReference>
<feature type="compositionally biased region" description="Low complexity" evidence="1">
    <location>
        <begin position="499"/>
        <end position="509"/>
    </location>
</feature>
<comment type="caution">
    <text evidence="3">The sequence shown here is derived from an EMBL/GenBank/DDBJ whole genome shotgun (WGS) entry which is preliminary data.</text>
</comment>
<dbReference type="InterPro" id="IPR019546">
    <property type="entry name" value="TAT_signal_bac_arc"/>
</dbReference>
<dbReference type="RefSeq" id="WP_254268161.1">
    <property type="nucleotide sequence ID" value="NZ_CP100400.1"/>
</dbReference>
<evidence type="ECO:0000313" key="4">
    <source>
        <dbReference type="Proteomes" id="UP001595945"/>
    </source>
</evidence>
<feature type="region of interest" description="Disordered" evidence="1">
    <location>
        <begin position="439"/>
        <end position="525"/>
    </location>
</feature>
<dbReference type="PANTHER" id="PTHR19328">
    <property type="entry name" value="HEDGEHOG-INTERACTING PROTEIN"/>
    <property type="match status" value="1"/>
</dbReference>
<reference evidence="3 4" key="1">
    <citation type="journal article" date="2019" name="Int. J. Syst. Evol. Microbiol.">
        <title>The Global Catalogue of Microorganisms (GCM) 10K type strain sequencing project: providing services to taxonomists for standard genome sequencing and annotation.</title>
        <authorList>
            <consortium name="The Broad Institute Genomics Platform"/>
            <consortium name="The Broad Institute Genome Sequencing Center for Infectious Disease"/>
            <person name="Wu L."/>
            <person name="Ma J."/>
        </authorList>
    </citation>
    <scope>NUCLEOTIDE SEQUENCE [LARGE SCALE GENOMIC DNA]</scope>
    <source>
        <strain evidence="3 4">XZYJ18</strain>
    </source>
</reference>
<feature type="domain" description="Glucose/Sorbosone dehydrogenase" evidence="2">
    <location>
        <begin position="86"/>
        <end position="351"/>
    </location>
</feature>
<evidence type="ECO:0000256" key="1">
    <source>
        <dbReference type="SAM" id="MobiDB-lite"/>
    </source>
</evidence>
<dbReference type="GeneID" id="73046683"/>
<feature type="region of interest" description="Disordered" evidence="1">
    <location>
        <begin position="1"/>
        <end position="27"/>
    </location>
</feature>
<evidence type="ECO:0000259" key="2">
    <source>
        <dbReference type="Pfam" id="PF07995"/>
    </source>
</evidence>
<accession>A0ABD5Q7M2</accession>
<dbReference type="PANTHER" id="PTHR19328:SF75">
    <property type="entry name" value="ALDOSE SUGAR DEHYDROGENASE YLII"/>
    <property type="match status" value="1"/>
</dbReference>
<dbReference type="Gene3D" id="2.120.10.30">
    <property type="entry name" value="TolB, C-terminal domain"/>
    <property type="match status" value="1"/>
</dbReference>
<organism evidence="3 4">
    <name type="scientific">Halorussus aquaticus</name>
    <dbReference type="NCBI Taxonomy" id="2953748"/>
    <lineage>
        <taxon>Archaea</taxon>
        <taxon>Methanobacteriati</taxon>
        <taxon>Methanobacteriota</taxon>
        <taxon>Stenosarchaea group</taxon>
        <taxon>Halobacteria</taxon>
        <taxon>Halobacteriales</taxon>
        <taxon>Haladaptataceae</taxon>
        <taxon>Halorussus</taxon>
    </lineage>
</organism>
<dbReference type="InterPro" id="IPR011042">
    <property type="entry name" value="6-blade_b-propeller_TolB-like"/>
</dbReference>
<keyword evidence="4" id="KW-1185">Reference proteome</keyword>
<name>A0ABD5Q7M2_9EURY</name>
<feature type="region of interest" description="Disordered" evidence="1">
    <location>
        <begin position="354"/>
        <end position="378"/>
    </location>
</feature>
<dbReference type="InterPro" id="IPR012938">
    <property type="entry name" value="Glc/Sorbosone_DH"/>
</dbReference>
<gene>
    <name evidence="3" type="ORF">ACFO9K_18360</name>
</gene>
<proteinExistence type="predicted"/>
<dbReference type="PROSITE" id="PS51318">
    <property type="entry name" value="TAT"/>
    <property type="match status" value="1"/>
</dbReference>
<feature type="compositionally biased region" description="Low complexity" evidence="1">
    <location>
        <begin position="451"/>
        <end position="487"/>
    </location>
</feature>
<feature type="compositionally biased region" description="Basic and acidic residues" evidence="1">
    <location>
        <begin position="1"/>
        <end position="18"/>
    </location>
</feature>
<evidence type="ECO:0000313" key="3">
    <source>
        <dbReference type="EMBL" id="MFC4826221.1"/>
    </source>
</evidence>
<dbReference type="Pfam" id="PF07995">
    <property type="entry name" value="GSDH"/>
    <property type="match status" value="1"/>
</dbReference>